<keyword evidence="2" id="KW-1185">Reference proteome</keyword>
<dbReference type="InterPro" id="IPR016155">
    <property type="entry name" value="Mopterin_synth/thiamin_S_b"/>
</dbReference>
<sequence>MPLVEFTPNLARQTSAEACRVEGSTVGESLQAVFAKQPGLRSYVLDDQGAVRHHVVVFVDGTAVKDRRTLSDAVRADSEIFIMQALSGG</sequence>
<evidence type="ECO:0000313" key="2">
    <source>
        <dbReference type="Proteomes" id="UP000253426"/>
    </source>
</evidence>
<accession>A0A366HV40</accession>
<gene>
    <name evidence="1" type="ORF">DES53_101201</name>
</gene>
<proteinExistence type="predicted"/>
<dbReference type="InterPro" id="IPR012675">
    <property type="entry name" value="Beta-grasp_dom_sf"/>
</dbReference>
<dbReference type="PANTHER" id="PTHR38031:SF1">
    <property type="entry name" value="SULFUR CARRIER PROTEIN CYSO"/>
    <property type="match status" value="1"/>
</dbReference>
<dbReference type="PANTHER" id="PTHR38031">
    <property type="entry name" value="SULFUR CARRIER PROTEIN SLR0821-RELATED"/>
    <property type="match status" value="1"/>
</dbReference>
<organism evidence="1 2">
    <name type="scientific">Roseimicrobium gellanilyticum</name>
    <dbReference type="NCBI Taxonomy" id="748857"/>
    <lineage>
        <taxon>Bacteria</taxon>
        <taxon>Pseudomonadati</taxon>
        <taxon>Verrucomicrobiota</taxon>
        <taxon>Verrucomicrobiia</taxon>
        <taxon>Verrucomicrobiales</taxon>
        <taxon>Verrucomicrobiaceae</taxon>
        <taxon>Roseimicrobium</taxon>
    </lineage>
</organism>
<dbReference type="Proteomes" id="UP000253426">
    <property type="component" value="Unassembled WGS sequence"/>
</dbReference>
<dbReference type="AlphaFoldDB" id="A0A366HV40"/>
<dbReference type="Pfam" id="PF02597">
    <property type="entry name" value="ThiS"/>
    <property type="match status" value="1"/>
</dbReference>
<evidence type="ECO:0000313" key="1">
    <source>
        <dbReference type="EMBL" id="RBP47404.1"/>
    </source>
</evidence>
<dbReference type="OrthoDB" id="9156098at2"/>
<dbReference type="Gene3D" id="3.10.20.30">
    <property type="match status" value="1"/>
</dbReference>
<comment type="caution">
    <text evidence="1">The sequence shown here is derived from an EMBL/GenBank/DDBJ whole genome shotgun (WGS) entry which is preliminary data.</text>
</comment>
<dbReference type="EMBL" id="QNRR01000001">
    <property type="protein sequence ID" value="RBP47404.1"/>
    <property type="molecule type" value="Genomic_DNA"/>
</dbReference>
<dbReference type="RefSeq" id="WP_113956343.1">
    <property type="nucleotide sequence ID" value="NZ_QNRR01000001.1"/>
</dbReference>
<dbReference type="SUPFAM" id="SSF54285">
    <property type="entry name" value="MoaD/ThiS"/>
    <property type="match status" value="1"/>
</dbReference>
<name>A0A366HV40_9BACT</name>
<dbReference type="InterPro" id="IPR003749">
    <property type="entry name" value="ThiS/MoaD-like"/>
</dbReference>
<dbReference type="InterPro" id="IPR052045">
    <property type="entry name" value="Sulfur_Carrier/Prot_Modifier"/>
</dbReference>
<protein>
    <submittedName>
        <fullName evidence="1">Molybdopterin synthase subunit MoaD</fullName>
    </submittedName>
</protein>
<reference evidence="1 2" key="1">
    <citation type="submission" date="2018-06" db="EMBL/GenBank/DDBJ databases">
        <title>Genomic Encyclopedia of Type Strains, Phase IV (KMG-IV): sequencing the most valuable type-strain genomes for metagenomic binning, comparative biology and taxonomic classification.</title>
        <authorList>
            <person name="Goeker M."/>
        </authorList>
    </citation>
    <scope>NUCLEOTIDE SEQUENCE [LARGE SCALE GENOMIC DNA]</scope>
    <source>
        <strain evidence="1 2">DSM 25532</strain>
    </source>
</reference>